<dbReference type="Proteomes" id="UP000695562">
    <property type="component" value="Unassembled WGS sequence"/>
</dbReference>
<keyword evidence="1" id="KW-0732">Signal</keyword>
<evidence type="ECO:0000313" key="2">
    <source>
        <dbReference type="EMBL" id="KAF2072100.1"/>
    </source>
</evidence>
<accession>A0A8J4PQ37</accession>
<feature type="chain" id="PRO_5035287329" evidence="1">
    <location>
        <begin position="21"/>
        <end position="308"/>
    </location>
</feature>
<evidence type="ECO:0000313" key="3">
    <source>
        <dbReference type="Proteomes" id="UP000695562"/>
    </source>
</evidence>
<protein>
    <submittedName>
        <fullName evidence="2">Uncharacterized protein</fullName>
    </submittedName>
</protein>
<dbReference type="PANTHER" id="PTHR35885">
    <property type="entry name" value="CARBOHYDRATE BINDING DOMAIN-CONTAINING PROTEIN-RELATED"/>
    <property type="match status" value="1"/>
</dbReference>
<keyword evidence="3" id="KW-1185">Reference proteome</keyword>
<sequence length="308" mass="34407">MKFIITLFVLLSVAISYTRADTYSVGIWNNGTNINVGLIDLTNGMEAQLKLVIPGAVFPSNSIQPSTYNYATKFLSFYGLQSKTSPYLYVVDCNSWTLVSKSSYSYLNIYSGLASTGTTANNLFTTYSAGGVLSVARIDPSSKIVYKFDSFYGNYRGSVYVPSISSYYVAYTNQTGLYIRAYNSNYQLAFTGQFGFANNPYPINDYPLNLVYSPLNQAVMAQVYMTDSNNRPYYALAYLDWNAGLFHVTNMDGYTGDQFLSTLPDTLGQQLAYSFAYSFGQYVIYTFNTASNVFLTYRPYLTPVLSAF</sequence>
<dbReference type="OrthoDB" id="24030at2759"/>
<dbReference type="AlphaFoldDB" id="A0A8J4PQ37"/>
<evidence type="ECO:0000256" key="1">
    <source>
        <dbReference type="SAM" id="SignalP"/>
    </source>
</evidence>
<name>A0A8J4PQ37_9MYCE</name>
<dbReference type="PANTHER" id="PTHR35885:SF2">
    <property type="match status" value="1"/>
</dbReference>
<gene>
    <name evidence="2" type="ORF">CYY_006574</name>
</gene>
<feature type="signal peptide" evidence="1">
    <location>
        <begin position="1"/>
        <end position="20"/>
    </location>
</feature>
<reference evidence="2" key="1">
    <citation type="submission" date="2020-01" db="EMBL/GenBank/DDBJ databases">
        <title>Development of genomics and gene disruption for Polysphondylium violaceum indicates a role for the polyketide synthase stlB in stalk morphogenesis.</title>
        <authorList>
            <person name="Narita B."/>
            <person name="Kawabe Y."/>
            <person name="Kin K."/>
            <person name="Saito T."/>
            <person name="Gibbs R."/>
            <person name="Kuspa A."/>
            <person name="Muzny D."/>
            <person name="Queller D."/>
            <person name="Richards S."/>
            <person name="Strassman J."/>
            <person name="Sucgang R."/>
            <person name="Worley K."/>
            <person name="Schaap P."/>
        </authorList>
    </citation>
    <scope>NUCLEOTIDE SEQUENCE</scope>
    <source>
        <strain evidence="2">QSvi11</strain>
    </source>
</reference>
<organism evidence="2 3">
    <name type="scientific">Polysphondylium violaceum</name>
    <dbReference type="NCBI Taxonomy" id="133409"/>
    <lineage>
        <taxon>Eukaryota</taxon>
        <taxon>Amoebozoa</taxon>
        <taxon>Evosea</taxon>
        <taxon>Eumycetozoa</taxon>
        <taxon>Dictyostelia</taxon>
        <taxon>Dictyosteliales</taxon>
        <taxon>Dictyosteliaceae</taxon>
        <taxon>Polysphondylium</taxon>
    </lineage>
</organism>
<proteinExistence type="predicted"/>
<comment type="caution">
    <text evidence="2">The sequence shown here is derived from an EMBL/GenBank/DDBJ whole genome shotgun (WGS) entry which is preliminary data.</text>
</comment>
<dbReference type="EMBL" id="AJWJ01000310">
    <property type="protein sequence ID" value="KAF2072100.1"/>
    <property type="molecule type" value="Genomic_DNA"/>
</dbReference>